<proteinExistence type="inferred from homology"/>
<keyword evidence="9" id="KW-1185">Reference proteome</keyword>
<evidence type="ECO:0000256" key="1">
    <source>
        <dbReference type="ARBA" id="ARBA00001974"/>
    </source>
</evidence>
<comment type="caution">
    <text evidence="8">The sequence shown here is derived from an EMBL/GenBank/DDBJ whole genome shotgun (WGS) entry which is preliminary data.</text>
</comment>
<name>A0ABX1HF41_9BACT</name>
<comment type="cofactor">
    <cofactor evidence="1">
        <name>FAD</name>
        <dbReference type="ChEBI" id="CHEBI:57692"/>
    </cofactor>
</comment>
<sequence>MTPTEYDYIVIGAGSAGCAVAARLSERPELQVLVLEAGGPDAQQEIHVPAAFPHLFKTALDWDYMTVPQAGLNGRREFNPRGKMLGGSSSMNAMIFMRGNPNDYNRWAEMGNRGWAYQDLLPYFRKTQHQERGECAHHGVNGPINIANLRDPNPLSLAFVEAATQAGYAPNDDFNDGEQTGFGLYQVTQKNGLRCSAAGGYLHPALARENLTAITHAHVTELLIEDGRCVGVAYMHDGQPQQVRARREVILSGGSINSPQVLLLSGIGPAEHLRQHGIEVKLDLPGVGQNLQDHMFVPVAYHCTQPVSLADATSPEQGARFQNEQMGMLTSNIGEAGGFIDLGIDGSPEIQFHFGPSWFIHHGAGNPAGHGYTLLPGVVRPHSTGSVTLNSADPFDKALVDPNYYGDPHDMELMKQSVAAAFAIAEQPAFAPYRGERHLPGPDVTTPEALENFIRDYTMTIYHPVGTCKMGHDALSVVDDTLKVHGIAGLRVADASIMPIIINGNSNIPTMVIGEKCADMILQELDAAGQARDMVAASASAAE</sequence>
<dbReference type="Pfam" id="PF05199">
    <property type="entry name" value="GMC_oxred_C"/>
    <property type="match status" value="1"/>
</dbReference>
<dbReference type="InterPro" id="IPR007867">
    <property type="entry name" value="GMC_OxRtase_C"/>
</dbReference>
<reference evidence="8 9" key="1">
    <citation type="submission" date="2020-03" db="EMBL/GenBank/DDBJ databases">
        <title>Genomic Encyclopedia of Type Strains, Phase IV (KMG-V): Genome sequencing to study the core and pangenomes of soil and plant-associated prokaryotes.</title>
        <authorList>
            <person name="Whitman W."/>
        </authorList>
    </citation>
    <scope>NUCLEOTIDE SEQUENCE [LARGE SCALE GENOMIC DNA]</scope>
    <source>
        <strain evidence="8 9">1B</strain>
    </source>
</reference>
<dbReference type="InterPro" id="IPR000172">
    <property type="entry name" value="GMC_OxRdtase_N"/>
</dbReference>
<accession>A0ABX1HF41</accession>
<dbReference type="EC" id="1.1.99.1" evidence="8"/>
<dbReference type="EMBL" id="JAAVTK010000003">
    <property type="protein sequence ID" value="NKI88820.1"/>
    <property type="molecule type" value="Genomic_DNA"/>
</dbReference>
<evidence type="ECO:0000256" key="5">
    <source>
        <dbReference type="RuleBase" id="RU003968"/>
    </source>
</evidence>
<evidence type="ECO:0000259" key="7">
    <source>
        <dbReference type="PROSITE" id="PS00624"/>
    </source>
</evidence>
<dbReference type="RefSeq" id="WP_168672466.1">
    <property type="nucleotide sequence ID" value="NZ_JAAVTK010000003.1"/>
</dbReference>
<evidence type="ECO:0000313" key="8">
    <source>
        <dbReference type="EMBL" id="NKI88820.1"/>
    </source>
</evidence>
<dbReference type="SUPFAM" id="SSF51905">
    <property type="entry name" value="FAD/NAD(P)-binding domain"/>
    <property type="match status" value="1"/>
</dbReference>
<feature type="domain" description="Glucose-methanol-choline oxidoreductase N-terminal" evidence="7">
    <location>
        <begin position="254"/>
        <end position="268"/>
    </location>
</feature>
<dbReference type="SUPFAM" id="SSF54373">
    <property type="entry name" value="FAD-linked reductases, C-terminal domain"/>
    <property type="match status" value="1"/>
</dbReference>
<dbReference type="Proteomes" id="UP000717634">
    <property type="component" value="Unassembled WGS sequence"/>
</dbReference>
<feature type="domain" description="Glucose-methanol-choline oxidoreductase N-terminal" evidence="6">
    <location>
        <begin position="82"/>
        <end position="105"/>
    </location>
</feature>
<protein>
    <submittedName>
        <fullName evidence="8">Choline dehydrogenase</fullName>
        <ecNumber evidence="8">1.1.99.1</ecNumber>
    </submittedName>
</protein>
<evidence type="ECO:0000313" key="9">
    <source>
        <dbReference type="Proteomes" id="UP000717634"/>
    </source>
</evidence>
<dbReference type="PROSITE" id="PS00623">
    <property type="entry name" value="GMC_OXRED_1"/>
    <property type="match status" value="1"/>
</dbReference>
<dbReference type="GO" id="GO:0008812">
    <property type="term" value="F:choline dehydrogenase activity"/>
    <property type="evidence" value="ECO:0007669"/>
    <property type="project" value="UniProtKB-EC"/>
</dbReference>
<gene>
    <name evidence="8" type="ORF">HBN54_001413</name>
</gene>
<dbReference type="Pfam" id="PF00732">
    <property type="entry name" value="GMC_oxred_N"/>
    <property type="match status" value="1"/>
</dbReference>
<comment type="similarity">
    <text evidence="2 5">Belongs to the GMC oxidoreductase family.</text>
</comment>
<dbReference type="PIRSF" id="PIRSF000137">
    <property type="entry name" value="Alcohol_oxidase"/>
    <property type="match status" value="1"/>
</dbReference>
<dbReference type="PANTHER" id="PTHR11552:SF147">
    <property type="entry name" value="CHOLINE DEHYDROGENASE, MITOCHONDRIAL"/>
    <property type="match status" value="1"/>
</dbReference>
<evidence type="ECO:0000256" key="3">
    <source>
        <dbReference type="ARBA" id="ARBA00022630"/>
    </source>
</evidence>
<dbReference type="InterPro" id="IPR036188">
    <property type="entry name" value="FAD/NAD-bd_sf"/>
</dbReference>
<organism evidence="8 9">
    <name type="scientific">Hymenobacter artigasi</name>
    <dbReference type="NCBI Taxonomy" id="2719616"/>
    <lineage>
        <taxon>Bacteria</taxon>
        <taxon>Pseudomonadati</taxon>
        <taxon>Bacteroidota</taxon>
        <taxon>Cytophagia</taxon>
        <taxon>Cytophagales</taxon>
        <taxon>Hymenobacteraceae</taxon>
        <taxon>Hymenobacter</taxon>
    </lineage>
</organism>
<evidence type="ECO:0000256" key="4">
    <source>
        <dbReference type="ARBA" id="ARBA00022827"/>
    </source>
</evidence>
<evidence type="ECO:0000259" key="6">
    <source>
        <dbReference type="PROSITE" id="PS00623"/>
    </source>
</evidence>
<keyword evidence="4 5" id="KW-0274">FAD</keyword>
<dbReference type="Gene3D" id="3.50.50.60">
    <property type="entry name" value="FAD/NAD(P)-binding domain"/>
    <property type="match status" value="1"/>
</dbReference>
<keyword evidence="3 5" id="KW-0285">Flavoprotein</keyword>
<dbReference type="PANTHER" id="PTHR11552">
    <property type="entry name" value="GLUCOSE-METHANOL-CHOLINE GMC OXIDOREDUCTASE"/>
    <property type="match status" value="1"/>
</dbReference>
<evidence type="ECO:0000256" key="2">
    <source>
        <dbReference type="ARBA" id="ARBA00010790"/>
    </source>
</evidence>
<dbReference type="InterPro" id="IPR012132">
    <property type="entry name" value="GMC_OxRdtase"/>
</dbReference>
<dbReference type="PROSITE" id="PS00624">
    <property type="entry name" value="GMC_OXRED_2"/>
    <property type="match status" value="1"/>
</dbReference>
<dbReference type="Gene3D" id="3.30.560.10">
    <property type="entry name" value="Glucose Oxidase, domain 3"/>
    <property type="match status" value="1"/>
</dbReference>
<keyword evidence="8" id="KW-0560">Oxidoreductase</keyword>